<dbReference type="AlphaFoldDB" id="A0A1T4R799"/>
<dbReference type="EMBL" id="FUWS01000006">
    <property type="protein sequence ID" value="SKA11696.1"/>
    <property type="molecule type" value="Genomic_DNA"/>
</dbReference>
<evidence type="ECO:0008006" key="5">
    <source>
        <dbReference type="Google" id="ProtNLM"/>
    </source>
</evidence>
<gene>
    <name evidence="3" type="ORF">SAMN02745673_02570</name>
</gene>
<reference evidence="3 4" key="1">
    <citation type="submission" date="2017-02" db="EMBL/GenBank/DDBJ databases">
        <authorList>
            <person name="Peterson S.W."/>
        </authorList>
    </citation>
    <scope>NUCLEOTIDE SEQUENCE [LARGE SCALE GENOMIC DNA]</scope>
    <source>
        <strain evidence="3 4">DSM 45154</strain>
    </source>
</reference>
<feature type="compositionally biased region" description="Basic and acidic residues" evidence="1">
    <location>
        <begin position="179"/>
        <end position="195"/>
    </location>
</feature>
<feature type="region of interest" description="Disordered" evidence="1">
    <location>
        <begin position="164"/>
        <end position="249"/>
    </location>
</feature>
<dbReference type="Proteomes" id="UP000190637">
    <property type="component" value="Unassembled WGS sequence"/>
</dbReference>
<protein>
    <recommendedName>
        <fullName evidence="5">GLTT repeat-containing protein</fullName>
    </recommendedName>
</protein>
<keyword evidence="4" id="KW-1185">Reference proteome</keyword>
<feature type="compositionally biased region" description="Low complexity" evidence="1">
    <location>
        <begin position="200"/>
        <end position="209"/>
    </location>
</feature>
<sequence length="249" mass="23887">MFRLTSTPVKLALIGAGAAGFIALGAGAASADVVGSIAGAPGMAAQHVTPTVAGAPGAALHAVGEVGGEMGGLRTGPRGGGELIDPAALGSATGLDGSGPVTLKPSVGDNALGTPATNGPIQRINHMGDAPSLSVSRLAGTTDSLVGGGPLGGLVQIQPGQTEVTPGIRHHAGGDVEDAASRERTGDRPTGERPRGGLLGALLPGGTPLDRGAATGDAGAPREGERVGGLLDGITQGTPLGEMTLPLGL</sequence>
<accession>A0A1T4R799</accession>
<dbReference type="RefSeq" id="WP_078761876.1">
    <property type="nucleotide sequence ID" value="NZ_FUWS01000006.1"/>
</dbReference>
<feature type="chain" id="PRO_5010574631" description="GLTT repeat-containing protein" evidence="2">
    <location>
        <begin position="32"/>
        <end position="249"/>
    </location>
</feature>
<evidence type="ECO:0000313" key="4">
    <source>
        <dbReference type="Proteomes" id="UP000190637"/>
    </source>
</evidence>
<feature type="signal peptide" evidence="2">
    <location>
        <begin position="1"/>
        <end position="31"/>
    </location>
</feature>
<proteinExistence type="predicted"/>
<evidence type="ECO:0000313" key="3">
    <source>
        <dbReference type="EMBL" id="SKA11696.1"/>
    </source>
</evidence>
<evidence type="ECO:0000256" key="2">
    <source>
        <dbReference type="SAM" id="SignalP"/>
    </source>
</evidence>
<evidence type="ECO:0000256" key="1">
    <source>
        <dbReference type="SAM" id="MobiDB-lite"/>
    </source>
</evidence>
<name>A0A1T4R799_9ACTN</name>
<keyword evidence="2" id="KW-0732">Signal</keyword>
<organism evidence="3 4">
    <name type="scientific">Marinactinospora thermotolerans DSM 45154</name>
    <dbReference type="NCBI Taxonomy" id="1122192"/>
    <lineage>
        <taxon>Bacteria</taxon>
        <taxon>Bacillati</taxon>
        <taxon>Actinomycetota</taxon>
        <taxon>Actinomycetes</taxon>
        <taxon>Streptosporangiales</taxon>
        <taxon>Nocardiopsidaceae</taxon>
        <taxon>Marinactinospora</taxon>
    </lineage>
</organism>